<keyword evidence="3 4" id="KW-0460">Magnesium</keyword>
<dbReference type="Pfam" id="PF00459">
    <property type="entry name" value="Inositol_P"/>
    <property type="match status" value="1"/>
</dbReference>
<proteinExistence type="predicted"/>
<dbReference type="PRINTS" id="PR00377">
    <property type="entry name" value="IMPHPHTASES"/>
</dbReference>
<evidence type="ECO:0000313" key="6">
    <source>
        <dbReference type="Proteomes" id="UP000034531"/>
    </source>
</evidence>
<accession>A0A0G0UCG2</accession>
<dbReference type="GO" id="GO:0046872">
    <property type="term" value="F:metal ion binding"/>
    <property type="evidence" value="ECO:0007669"/>
    <property type="project" value="UniProtKB-KW"/>
</dbReference>
<protein>
    <submittedName>
        <fullName evidence="5">Inositol-phosphate phosphatase</fullName>
    </submittedName>
</protein>
<feature type="binding site" evidence="4">
    <location>
        <position position="217"/>
    </location>
    <ligand>
        <name>Mg(2+)</name>
        <dbReference type="ChEBI" id="CHEBI:18420"/>
        <label>1</label>
        <note>catalytic</note>
    </ligand>
</feature>
<evidence type="ECO:0000313" key="5">
    <source>
        <dbReference type="EMBL" id="KKR47852.1"/>
    </source>
</evidence>
<comment type="cofactor">
    <cofactor evidence="4">
        <name>Mg(2+)</name>
        <dbReference type="ChEBI" id="CHEBI:18420"/>
    </cofactor>
</comment>
<dbReference type="Gene3D" id="3.30.540.10">
    <property type="entry name" value="Fructose-1,6-Bisphosphatase, subunit A, domain 1"/>
    <property type="match status" value="1"/>
</dbReference>
<feature type="binding site" evidence="4">
    <location>
        <position position="96"/>
    </location>
    <ligand>
        <name>Mg(2+)</name>
        <dbReference type="ChEBI" id="CHEBI:18420"/>
        <label>1</label>
        <note>catalytic</note>
    </ligand>
</feature>
<keyword evidence="2" id="KW-0378">Hydrolase</keyword>
<evidence type="ECO:0000256" key="1">
    <source>
        <dbReference type="ARBA" id="ARBA00022723"/>
    </source>
</evidence>
<evidence type="ECO:0000256" key="4">
    <source>
        <dbReference type="PIRSR" id="PIRSR600760-2"/>
    </source>
</evidence>
<dbReference type="PANTHER" id="PTHR20854">
    <property type="entry name" value="INOSITOL MONOPHOSPHATASE"/>
    <property type="match status" value="1"/>
</dbReference>
<organism evidence="5 6">
    <name type="scientific">Candidatus Curtissbacteria bacterium GW2011_GWA1_40_16</name>
    <dbReference type="NCBI Taxonomy" id="1618405"/>
    <lineage>
        <taxon>Bacteria</taxon>
        <taxon>Candidatus Curtissiibacteriota</taxon>
    </lineage>
</organism>
<sequence>MTEPDKVREVEMQELESVAVGIAKEAGVLLKPHFGKIEVVRQKSPSGPDVVTDLDVKAENLIAKRLSTETPLIGFVGEESGNSNKKDKFWLVDPIDGTAHYIRGIPVCTTMIALIDKGEVVLSVINNFVTGEVFSASKNQGAKLNGKPIRVSDRSLSESYISIESRLDDEETVKKYLELKKVTTIFHTISCGYEYGLIASGKLEGRICINPYGDDYDYAPGGVLVKEAGGVVANIGFNSYNYKNHDFIATNPIIYKELTQGQKSILPVSPKLTL</sequence>
<dbReference type="InterPro" id="IPR000760">
    <property type="entry name" value="Inositol_monophosphatase-like"/>
</dbReference>
<reference evidence="5 6" key="1">
    <citation type="journal article" date="2015" name="Nature">
        <title>rRNA introns, odd ribosomes, and small enigmatic genomes across a large radiation of phyla.</title>
        <authorList>
            <person name="Brown C.T."/>
            <person name="Hug L.A."/>
            <person name="Thomas B.C."/>
            <person name="Sharon I."/>
            <person name="Castelle C.J."/>
            <person name="Singh A."/>
            <person name="Wilkins M.J."/>
            <person name="Williams K.H."/>
            <person name="Banfield J.F."/>
        </authorList>
    </citation>
    <scope>NUCLEOTIDE SEQUENCE [LARGE SCALE GENOMIC DNA]</scope>
</reference>
<feature type="binding site" evidence="4">
    <location>
        <position position="78"/>
    </location>
    <ligand>
        <name>Mg(2+)</name>
        <dbReference type="ChEBI" id="CHEBI:18420"/>
        <label>1</label>
        <note>catalytic</note>
    </ligand>
</feature>
<dbReference type="CDD" id="cd01637">
    <property type="entry name" value="IMPase_like"/>
    <property type="match status" value="1"/>
</dbReference>
<dbReference type="SUPFAM" id="SSF56655">
    <property type="entry name" value="Carbohydrate phosphatase"/>
    <property type="match status" value="1"/>
</dbReference>
<dbReference type="Gene3D" id="3.40.190.80">
    <property type="match status" value="1"/>
</dbReference>
<dbReference type="AlphaFoldDB" id="A0A0G0UCG2"/>
<dbReference type="InterPro" id="IPR020583">
    <property type="entry name" value="Inositol_monoP_metal-BS"/>
</dbReference>
<evidence type="ECO:0000256" key="3">
    <source>
        <dbReference type="ARBA" id="ARBA00022842"/>
    </source>
</evidence>
<dbReference type="GO" id="GO:0007165">
    <property type="term" value="P:signal transduction"/>
    <property type="evidence" value="ECO:0007669"/>
    <property type="project" value="TreeGrafter"/>
</dbReference>
<dbReference type="PANTHER" id="PTHR20854:SF4">
    <property type="entry name" value="INOSITOL-1-MONOPHOSPHATASE-RELATED"/>
    <property type="match status" value="1"/>
</dbReference>
<evidence type="ECO:0000256" key="2">
    <source>
        <dbReference type="ARBA" id="ARBA00022801"/>
    </source>
</evidence>
<dbReference type="Proteomes" id="UP000034531">
    <property type="component" value="Unassembled WGS sequence"/>
</dbReference>
<name>A0A0G0UCG2_9BACT</name>
<dbReference type="GO" id="GO:0006020">
    <property type="term" value="P:inositol metabolic process"/>
    <property type="evidence" value="ECO:0007669"/>
    <property type="project" value="TreeGrafter"/>
</dbReference>
<feature type="binding site" evidence="4">
    <location>
        <position position="95"/>
    </location>
    <ligand>
        <name>Mg(2+)</name>
        <dbReference type="ChEBI" id="CHEBI:18420"/>
        <label>1</label>
        <note>catalytic</note>
    </ligand>
</feature>
<gene>
    <name evidence="5" type="ORF">UT84_C0055G0003</name>
</gene>
<feature type="binding site" evidence="4">
    <location>
        <position position="93"/>
    </location>
    <ligand>
        <name>Mg(2+)</name>
        <dbReference type="ChEBI" id="CHEBI:18420"/>
        <label>2</label>
    </ligand>
</feature>
<comment type="caution">
    <text evidence="5">The sequence shown here is derived from an EMBL/GenBank/DDBJ whole genome shotgun (WGS) entry which is preliminary data.</text>
</comment>
<keyword evidence="1 4" id="KW-0479">Metal-binding</keyword>
<dbReference type="PROSITE" id="PS00629">
    <property type="entry name" value="IMP_1"/>
    <property type="match status" value="1"/>
</dbReference>
<dbReference type="EMBL" id="LBYI01000055">
    <property type="protein sequence ID" value="KKR47852.1"/>
    <property type="molecule type" value="Genomic_DNA"/>
</dbReference>
<dbReference type="GO" id="GO:0008934">
    <property type="term" value="F:inositol monophosphate 1-phosphatase activity"/>
    <property type="evidence" value="ECO:0007669"/>
    <property type="project" value="TreeGrafter"/>
</dbReference>